<evidence type="ECO:0000313" key="3">
    <source>
        <dbReference type="Proteomes" id="UP001142400"/>
    </source>
</evidence>
<organism evidence="2 3">
    <name type="scientific">Streptomyces malaysiensis subsp. samsunensis</name>
    <dbReference type="NCBI Taxonomy" id="459658"/>
    <lineage>
        <taxon>Bacteria</taxon>
        <taxon>Bacillati</taxon>
        <taxon>Actinomycetota</taxon>
        <taxon>Actinomycetes</taxon>
        <taxon>Kitasatosporales</taxon>
        <taxon>Streptomycetaceae</taxon>
        <taxon>Streptomyces</taxon>
        <taxon>Streptomyces violaceusniger group</taxon>
    </lineage>
</organism>
<feature type="compositionally biased region" description="Pro residues" evidence="1">
    <location>
        <begin position="1"/>
        <end position="12"/>
    </location>
</feature>
<gene>
    <name evidence="2" type="ORF">NQU54_12205</name>
</gene>
<keyword evidence="3" id="KW-1185">Reference proteome</keyword>
<name>A0A9X2RTK3_STRMQ</name>
<dbReference type="AlphaFoldDB" id="A0A9X2RTK3"/>
<sequence length="68" mass="7559">MTAPTGPGPAYPVEPESGDDDSRFTNGLLFDVAKVIESHGYPRLSSGRDLLELRISLYRFLYTNKDVL</sequence>
<dbReference type="Proteomes" id="UP001142400">
    <property type="component" value="Unassembled WGS sequence"/>
</dbReference>
<feature type="region of interest" description="Disordered" evidence="1">
    <location>
        <begin position="1"/>
        <end position="21"/>
    </location>
</feature>
<protein>
    <submittedName>
        <fullName evidence="2">Uncharacterized protein</fullName>
    </submittedName>
</protein>
<evidence type="ECO:0000256" key="1">
    <source>
        <dbReference type="SAM" id="MobiDB-lite"/>
    </source>
</evidence>
<dbReference type="EMBL" id="JANIIC010000011">
    <property type="protein sequence ID" value="MCQ8829828.1"/>
    <property type="molecule type" value="Genomic_DNA"/>
</dbReference>
<accession>A0A9X2RTK3</accession>
<evidence type="ECO:0000313" key="2">
    <source>
        <dbReference type="EMBL" id="MCQ8829828.1"/>
    </source>
</evidence>
<reference evidence="2" key="1">
    <citation type="submission" date="2022-06" db="EMBL/GenBank/DDBJ databases">
        <title>WGS of actinobacteria.</title>
        <authorList>
            <person name="Thawai C."/>
        </authorList>
    </citation>
    <scope>NUCLEOTIDE SEQUENCE</scope>
    <source>
        <strain evidence="2">DSM 42010</strain>
    </source>
</reference>
<comment type="caution">
    <text evidence="2">The sequence shown here is derived from an EMBL/GenBank/DDBJ whole genome shotgun (WGS) entry which is preliminary data.</text>
</comment>
<proteinExistence type="predicted"/>
<dbReference type="RefSeq" id="WP_257631059.1">
    <property type="nucleotide sequence ID" value="NZ_JANIIC010000011.1"/>
</dbReference>